<dbReference type="AlphaFoldDB" id="A0A1X7HAE6"/>
<protein>
    <submittedName>
        <fullName evidence="4">Response regulator receiver domain-containing protein</fullName>
    </submittedName>
</protein>
<dbReference type="GO" id="GO:0000160">
    <property type="term" value="P:phosphorelay signal transduction system"/>
    <property type="evidence" value="ECO:0007669"/>
    <property type="project" value="InterPro"/>
</dbReference>
<evidence type="ECO:0000313" key="5">
    <source>
        <dbReference type="Proteomes" id="UP000192936"/>
    </source>
</evidence>
<dbReference type="PANTHER" id="PTHR43156:SF2">
    <property type="entry name" value="STAGE II SPORULATION PROTEIN E"/>
    <property type="match status" value="1"/>
</dbReference>
<keyword evidence="2" id="KW-0597">Phosphoprotein</keyword>
<dbReference type="SMART" id="SM00331">
    <property type="entry name" value="PP2C_SIG"/>
    <property type="match status" value="1"/>
</dbReference>
<dbReference type="Pfam" id="PF00072">
    <property type="entry name" value="Response_reg"/>
    <property type="match status" value="1"/>
</dbReference>
<dbReference type="GO" id="GO:0016791">
    <property type="term" value="F:phosphatase activity"/>
    <property type="evidence" value="ECO:0007669"/>
    <property type="project" value="TreeGrafter"/>
</dbReference>
<dbReference type="Gene3D" id="3.60.40.10">
    <property type="entry name" value="PPM-type phosphatase domain"/>
    <property type="match status" value="1"/>
</dbReference>
<dbReference type="InterPro" id="IPR036457">
    <property type="entry name" value="PPM-type-like_dom_sf"/>
</dbReference>
<dbReference type="InterPro" id="IPR011006">
    <property type="entry name" value="CheY-like_superfamily"/>
</dbReference>
<organism evidence="4 5">
    <name type="scientific">Azospirillum oryzae</name>
    <dbReference type="NCBI Taxonomy" id="286727"/>
    <lineage>
        <taxon>Bacteria</taxon>
        <taxon>Pseudomonadati</taxon>
        <taxon>Pseudomonadota</taxon>
        <taxon>Alphaproteobacteria</taxon>
        <taxon>Rhodospirillales</taxon>
        <taxon>Azospirillaceae</taxon>
        <taxon>Azospirillum</taxon>
    </lineage>
</organism>
<name>A0A1X7HAE6_9PROT</name>
<sequence length="405" mass="43940">MTGSPPPGLLPIETRDAFDGLAGARVLVVDDNRINRHLLLALLERGGITLIEQAEDGHDALVRIERFKPDLVLLDLMMPQMDGFEMCRRLRADPRWKSLPVLVQSSLNRAEDRARAFAAGATDYVTKPINAVELLARVRIHLRKRTMLRDLQQYHSCTEAELELARAMQARMLPGPDRLAELEAATGIAIHTHFAPSSELGGDFWGIDRLPDGRVAVYLVDFSGHGVGAALNTFRLDAICRQIGSTELSPAEFLAAVNRRLCGLLPCGQFATMLTGVIDPAAGLFHYASAGSTAPMMWHPGDEAPRLGDGSGLPLGLLASASYDSRLMPMPPGARLFLYSDAAIEIPIGGEDSHEVLDEYGLATLFARRLQEPDDAALLSGLLADLAATGPIDDDLTALLLTRRE</sequence>
<dbReference type="Gene3D" id="3.40.50.2300">
    <property type="match status" value="1"/>
</dbReference>
<dbReference type="InterPro" id="IPR052016">
    <property type="entry name" value="Bact_Sigma-Reg"/>
</dbReference>
<dbReference type="PROSITE" id="PS50110">
    <property type="entry name" value="RESPONSE_REGULATORY"/>
    <property type="match status" value="1"/>
</dbReference>
<dbReference type="OrthoDB" id="9811749at2"/>
<evidence type="ECO:0000256" key="2">
    <source>
        <dbReference type="PROSITE-ProRule" id="PRU00169"/>
    </source>
</evidence>
<evidence type="ECO:0000259" key="3">
    <source>
        <dbReference type="PROSITE" id="PS50110"/>
    </source>
</evidence>
<dbReference type="SUPFAM" id="SSF52172">
    <property type="entry name" value="CheY-like"/>
    <property type="match status" value="1"/>
</dbReference>
<dbReference type="STRING" id="286727.SAMN02982917_5354"/>
<dbReference type="Pfam" id="PF07228">
    <property type="entry name" value="SpoIIE"/>
    <property type="match status" value="1"/>
</dbReference>
<dbReference type="InterPro" id="IPR001789">
    <property type="entry name" value="Sig_transdc_resp-reg_receiver"/>
</dbReference>
<dbReference type="EMBL" id="FXAK01000007">
    <property type="protein sequence ID" value="SMF82461.1"/>
    <property type="molecule type" value="Genomic_DNA"/>
</dbReference>
<dbReference type="SMART" id="SM00448">
    <property type="entry name" value="REC"/>
    <property type="match status" value="1"/>
</dbReference>
<dbReference type="RefSeq" id="WP_085090122.1">
    <property type="nucleotide sequence ID" value="NZ_FXAK01000007.1"/>
</dbReference>
<evidence type="ECO:0000256" key="1">
    <source>
        <dbReference type="ARBA" id="ARBA00022801"/>
    </source>
</evidence>
<feature type="domain" description="Response regulatory" evidence="3">
    <location>
        <begin position="25"/>
        <end position="142"/>
    </location>
</feature>
<accession>A0A1X7HAE6</accession>
<keyword evidence="1" id="KW-0378">Hydrolase</keyword>
<dbReference type="PANTHER" id="PTHR43156">
    <property type="entry name" value="STAGE II SPORULATION PROTEIN E-RELATED"/>
    <property type="match status" value="1"/>
</dbReference>
<dbReference type="Proteomes" id="UP000192936">
    <property type="component" value="Unassembled WGS sequence"/>
</dbReference>
<gene>
    <name evidence="4" type="ORF">SAMN02982917_5354</name>
</gene>
<reference evidence="4 5" key="1">
    <citation type="submission" date="2017-04" db="EMBL/GenBank/DDBJ databases">
        <authorList>
            <person name="Afonso C.L."/>
            <person name="Miller P.J."/>
            <person name="Scott M.A."/>
            <person name="Spackman E."/>
            <person name="Goraichik I."/>
            <person name="Dimitrov K.M."/>
            <person name="Suarez D.L."/>
            <person name="Swayne D.E."/>
        </authorList>
    </citation>
    <scope>NUCLEOTIDE SEQUENCE [LARGE SCALE GENOMIC DNA]</scope>
    <source>
        <strain evidence="4 5">A2P</strain>
    </source>
</reference>
<evidence type="ECO:0000313" key="4">
    <source>
        <dbReference type="EMBL" id="SMF82461.1"/>
    </source>
</evidence>
<proteinExistence type="predicted"/>
<feature type="modified residue" description="4-aspartylphosphate" evidence="2">
    <location>
        <position position="75"/>
    </location>
</feature>
<dbReference type="InterPro" id="IPR001932">
    <property type="entry name" value="PPM-type_phosphatase-like_dom"/>
</dbReference>